<keyword evidence="1" id="KW-0472">Membrane</keyword>
<dbReference type="EMBL" id="CAADFT010000044">
    <property type="protein sequence ID" value="VFK45181.1"/>
    <property type="molecule type" value="Genomic_DNA"/>
</dbReference>
<feature type="transmembrane region" description="Helical" evidence="1">
    <location>
        <begin position="20"/>
        <end position="37"/>
    </location>
</feature>
<dbReference type="AlphaFoldDB" id="A0A450YUG0"/>
<keyword evidence="1" id="KW-1133">Transmembrane helix</keyword>
<proteinExistence type="predicted"/>
<accession>A0A450YUG0</accession>
<name>A0A450YUG0_9GAMM</name>
<organism evidence="2">
    <name type="scientific">Candidatus Kentrum sp. TC</name>
    <dbReference type="NCBI Taxonomy" id="2126339"/>
    <lineage>
        <taxon>Bacteria</taxon>
        <taxon>Pseudomonadati</taxon>
        <taxon>Pseudomonadota</taxon>
        <taxon>Gammaproteobacteria</taxon>
        <taxon>Candidatus Kentrum</taxon>
    </lineage>
</organism>
<evidence type="ECO:0000256" key="1">
    <source>
        <dbReference type="SAM" id="Phobius"/>
    </source>
</evidence>
<evidence type="ECO:0000313" key="2">
    <source>
        <dbReference type="EMBL" id="VFK45181.1"/>
    </source>
</evidence>
<gene>
    <name evidence="2" type="ORF">BECKTC1821E_GA0114239_10445</name>
</gene>
<reference evidence="2" key="1">
    <citation type="submission" date="2019-02" db="EMBL/GenBank/DDBJ databases">
        <authorList>
            <person name="Gruber-Vodicka R. H."/>
            <person name="Seah K. B. B."/>
        </authorList>
    </citation>
    <scope>NUCLEOTIDE SEQUENCE</scope>
    <source>
        <strain evidence="2">BECK_BZ125</strain>
    </source>
</reference>
<sequence length="99" mass="11256">MTIAMHPFVAPYVMLGWREIAILFTTPLIQCLFSAHLRKRAELYENKFCFTSAESYMSVRGEALLESVSFSYPLCQDSCKAHGTSCQLRRFAQPAKNQA</sequence>
<keyword evidence="1" id="KW-0812">Transmembrane</keyword>
<protein>
    <submittedName>
        <fullName evidence="2">Uncharacterized protein</fullName>
    </submittedName>
</protein>